<proteinExistence type="predicted"/>
<keyword evidence="2" id="KW-1185">Reference proteome</keyword>
<dbReference type="Proteomes" id="UP000317238">
    <property type="component" value="Unassembled WGS sequence"/>
</dbReference>
<reference evidence="1 2" key="1">
    <citation type="submission" date="2019-02" db="EMBL/GenBank/DDBJ databases">
        <title>Deep-cultivation of Planctomycetes and their phenomic and genomic characterization uncovers novel biology.</title>
        <authorList>
            <person name="Wiegand S."/>
            <person name="Jogler M."/>
            <person name="Boedeker C."/>
            <person name="Pinto D."/>
            <person name="Vollmers J."/>
            <person name="Rivas-Marin E."/>
            <person name="Kohn T."/>
            <person name="Peeters S.H."/>
            <person name="Heuer A."/>
            <person name="Rast P."/>
            <person name="Oberbeckmann S."/>
            <person name="Bunk B."/>
            <person name="Jeske O."/>
            <person name="Meyerdierks A."/>
            <person name="Storesund J.E."/>
            <person name="Kallscheuer N."/>
            <person name="Luecker S."/>
            <person name="Lage O.M."/>
            <person name="Pohl T."/>
            <person name="Merkel B.J."/>
            <person name="Hornburger P."/>
            <person name="Mueller R.-W."/>
            <person name="Bruemmer F."/>
            <person name="Labrenz M."/>
            <person name="Spormann A.M."/>
            <person name="Op Den Camp H."/>
            <person name="Overmann J."/>
            <person name="Amann R."/>
            <person name="Jetten M.S.M."/>
            <person name="Mascher T."/>
            <person name="Medema M.H."/>
            <person name="Devos D.P."/>
            <person name="Kaster A.-K."/>
            <person name="Ovreas L."/>
            <person name="Rohde M."/>
            <person name="Galperin M.Y."/>
            <person name="Jogler C."/>
        </authorList>
    </citation>
    <scope>NUCLEOTIDE SEQUENCE [LARGE SCALE GENOMIC DNA]</scope>
    <source>
        <strain evidence="1 2">Pan14r</strain>
    </source>
</reference>
<name>A0A5C5Y8A3_9PLAN</name>
<dbReference type="AlphaFoldDB" id="A0A5C5Y8A3"/>
<comment type="caution">
    <text evidence="1">The sequence shown here is derived from an EMBL/GenBank/DDBJ whole genome shotgun (WGS) entry which is preliminary data.</text>
</comment>
<dbReference type="EMBL" id="SJPL01000001">
    <property type="protein sequence ID" value="TWT70495.1"/>
    <property type="molecule type" value="Genomic_DNA"/>
</dbReference>
<protein>
    <submittedName>
        <fullName evidence="1">Uncharacterized protein</fullName>
    </submittedName>
</protein>
<evidence type="ECO:0000313" key="1">
    <source>
        <dbReference type="EMBL" id="TWT70495.1"/>
    </source>
</evidence>
<gene>
    <name evidence="1" type="ORF">Pan14r_28010</name>
</gene>
<evidence type="ECO:0000313" key="2">
    <source>
        <dbReference type="Proteomes" id="UP000317238"/>
    </source>
</evidence>
<sequence>MSLFKTKKRPVELIRRGVSRLSGGRPMPRKSGFGRRNLFRQTYRSSDKTFCGFWLAIANTLVPDWTRI</sequence>
<accession>A0A5C5Y8A3</accession>
<organism evidence="1 2">
    <name type="scientific">Crateriforma conspicua</name>
    <dbReference type="NCBI Taxonomy" id="2527996"/>
    <lineage>
        <taxon>Bacteria</taxon>
        <taxon>Pseudomonadati</taxon>
        <taxon>Planctomycetota</taxon>
        <taxon>Planctomycetia</taxon>
        <taxon>Planctomycetales</taxon>
        <taxon>Planctomycetaceae</taxon>
        <taxon>Crateriforma</taxon>
    </lineage>
</organism>